<dbReference type="Gene3D" id="3.30.200.70">
    <property type="match status" value="1"/>
</dbReference>
<protein>
    <submittedName>
        <fullName evidence="2">Aminoglycoside phosphotransferase family protein</fullName>
    </submittedName>
</protein>
<comment type="caution">
    <text evidence="2">The sequence shown here is derived from an EMBL/GenBank/DDBJ whole genome shotgun (WGS) entry which is preliminary data.</text>
</comment>
<dbReference type="SUPFAM" id="SSF56112">
    <property type="entry name" value="Protein kinase-like (PK-like)"/>
    <property type="match status" value="1"/>
</dbReference>
<dbReference type="Proteomes" id="UP000295075">
    <property type="component" value="Unassembled WGS sequence"/>
</dbReference>
<dbReference type="GO" id="GO:0016740">
    <property type="term" value="F:transferase activity"/>
    <property type="evidence" value="ECO:0007669"/>
    <property type="project" value="UniProtKB-KW"/>
</dbReference>
<evidence type="ECO:0000259" key="1">
    <source>
        <dbReference type="Pfam" id="PF01636"/>
    </source>
</evidence>
<organism evidence="2 3">
    <name type="scientific">Kribbella albertanoniae</name>
    <dbReference type="NCBI Taxonomy" id="1266829"/>
    <lineage>
        <taxon>Bacteria</taxon>
        <taxon>Bacillati</taxon>
        <taxon>Actinomycetota</taxon>
        <taxon>Actinomycetes</taxon>
        <taxon>Propionibacteriales</taxon>
        <taxon>Kribbellaceae</taxon>
        <taxon>Kribbella</taxon>
    </lineage>
</organism>
<evidence type="ECO:0000313" key="3">
    <source>
        <dbReference type="Proteomes" id="UP000295075"/>
    </source>
</evidence>
<dbReference type="EMBL" id="SMKA01000141">
    <property type="protein sequence ID" value="TDC24459.1"/>
    <property type="molecule type" value="Genomic_DNA"/>
</dbReference>
<dbReference type="Pfam" id="PF01636">
    <property type="entry name" value="APH"/>
    <property type="match status" value="1"/>
</dbReference>
<dbReference type="Gene3D" id="1.10.510.10">
    <property type="entry name" value="Transferase(Phosphotransferase) domain 1"/>
    <property type="match status" value="1"/>
</dbReference>
<accession>A0A4R4PQR2</accession>
<gene>
    <name evidence="2" type="ORF">E1261_26185</name>
</gene>
<dbReference type="InterPro" id="IPR002575">
    <property type="entry name" value="Aminoglycoside_PTrfase"/>
</dbReference>
<dbReference type="AlphaFoldDB" id="A0A4R4PQR2"/>
<reference evidence="2 3" key="1">
    <citation type="submission" date="2019-03" db="EMBL/GenBank/DDBJ databases">
        <title>Draft genome sequences of novel Actinobacteria.</title>
        <authorList>
            <person name="Sahin N."/>
            <person name="Ay H."/>
            <person name="Saygin H."/>
        </authorList>
    </citation>
    <scope>NUCLEOTIDE SEQUENCE [LARGE SCALE GENOMIC DNA]</scope>
    <source>
        <strain evidence="2 3">JCM 30547</strain>
    </source>
</reference>
<feature type="domain" description="Aminoglycoside phosphotransferase" evidence="1">
    <location>
        <begin position="24"/>
        <end position="204"/>
    </location>
</feature>
<sequence length="265" mass="29271">MDVEPAVAVAKAIVSAEDAIVLNASNKVIVRLLPQEVVARVALADEHGFERELELSRRLSEAGYPVVPPADLTVHEQDGISVSFWPYHEPQAPIPPDEFAAALHRLHRGMREVDVPVPHFMDRVVEATYVLAHPALSPEAPEADREFLVTTLTKASQAVRTAGAPEQLLHGEPHPGNLLSTKDGPLFIDFETVCRGPVEFDIAHSPEEIAEHYPGIDRELLRQCRLLMLAIVIAWRWEIGDQLPDGRARGAEWTAQLRAELRSAA</sequence>
<dbReference type="RefSeq" id="WP_132410970.1">
    <property type="nucleotide sequence ID" value="NZ_SMKA01000141.1"/>
</dbReference>
<dbReference type="OrthoDB" id="115252at2"/>
<dbReference type="InterPro" id="IPR011009">
    <property type="entry name" value="Kinase-like_dom_sf"/>
</dbReference>
<dbReference type="Gene3D" id="1.20.1270.170">
    <property type="match status" value="1"/>
</dbReference>
<keyword evidence="3" id="KW-1185">Reference proteome</keyword>
<proteinExistence type="predicted"/>
<name>A0A4R4PQR2_9ACTN</name>
<evidence type="ECO:0000313" key="2">
    <source>
        <dbReference type="EMBL" id="TDC24459.1"/>
    </source>
</evidence>
<keyword evidence="2" id="KW-0808">Transferase</keyword>